<dbReference type="SUPFAM" id="SSF54197">
    <property type="entry name" value="HIT-like"/>
    <property type="match status" value="1"/>
</dbReference>
<dbReference type="InterPro" id="IPR011146">
    <property type="entry name" value="HIT-like"/>
</dbReference>
<evidence type="ECO:0000259" key="2">
    <source>
        <dbReference type="PROSITE" id="PS51084"/>
    </source>
</evidence>
<dbReference type="EMBL" id="FNCF01000009">
    <property type="protein sequence ID" value="SDH11445.1"/>
    <property type="molecule type" value="Genomic_DNA"/>
</dbReference>
<dbReference type="RefSeq" id="WP_207508278.1">
    <property type="nucleotide sequence ID" value="NZ_FNCF01000009.1"/>
</dbReference>
<dbReference type="Pfam" id="PF01230">
    <property type="entry name" value="HIT"/>
    <property type="match status" value="1"/>
</dbReference>
<sequence length="143" mass="15511">MADLYCPANARTPEQVARMADLEARGVCLFCADAGTEVGGGDVVTETAHWRALHNDFPYRGAARHLLLVPRAHVTDVLDLDDAARADLWTVLRAVRGEDRGPYGLGMRNGPCEGTGGTIAHVHLHVLVPDGEQPLRMRFSSAR</sequence>
<feature type="short sequence motif" description="Histidine triad motif" evidence="1">
    <location>
        <begin position="121"/>
        <end position="125"/>
    </location>
</feature>
<dbReference type="InterPro" id="IPR036265">
    <property type="entry name" value="HIT-like_sf"/>
</dbReference>
<evidence type="ECO:0000313" key="4">
    <source>
        <dbReference type="Proteomes" id="UP000198863"/>
    </source>
</evidence>
<name>A0A1G7ZRY3_9ACTN</name>
<evidence type="ECO:0000313" key="3">
    <source>
        <dbReference type="EMBL" id="SDH11445.1"/>
    </source>
</evidence>
<keyword evidence="3" id="KW-0378">Hydrolase</keyword>
<dbReference type="AlphaFoldDB" id="A0A1G7ZRY3"/>
<dbReference type="Gene3D" id="3.30.428.10">
    <property type="entry name" value="HIT-like"/>
    <property type="match status" value="1"/>
</dbReference>
<reference evidence="4" key="1">
    <citation type="submission" date="2016-10" db="EMBL/GenBank/DDBJ databases">
        <authorList>
            <person name="Varghese N."/>
            <person name="Submissions S."/>
        </authorList>
    </citation>
    <scope>NUCLEOTIDE SEQUENCE [LARGE SCALE GENOMIC DNA]</scope>
    <source>
        <strain evidence="4">DSM 44526</strain>
    </source>
</reference>
<protein>
    <submittedName>
        <fullName evidence="3">Diadenosine tetraphosphate (Ap4A) hydrolase</fullName>
    </submittedName>
</protein>
<gene>
    <name evidence="3" type="ORF">SAMN05660324_4340</name>
</gene>
<dbReference type="Proteomes" id="UP000198863">
    <property type="component" value="Unassembled WGS sequence"/>
</dbReference>
<accession>A0A1G7ZRY3</accession>
<keyword evidence="4" id="KW-1185">Reference proteome</keyword>
<proteinExistence type="predicted"/>
<evidence type="ECO:0000256" key="1">
    <source>
        <dbReference type="PROSITE-ProRule" id="PRU00464"/>
    </source>
</evidence>
<feature type="domain" description="HIT" evidence="2">
    <location>
        <begin position="29"/>
        <end position="136"/>
    </location>
</feature>
<dbReference type="GO" id="GO:0016787">
    <property type="term" value="F:hydrolase activity"/>
    <property type="evidence" value="ECO:0007669"/>
    <property type="project" value="UniProtKB-KW"/>
</dbReference>
<organism evidence="3 4">
    <name type="scientific">Klenkia brasiliensis</name>
    <dbReference type="NCBI Taxonomy" id="333142"/>
    <lineage>
        <taxon>Bacteria</taxon>
        <taxon>Bacillati</taxon>
        <taxon>Actinomycetota</taxon>
        <taxon>Actinomycetes</taxon>
        <taxon>Geodermatophilales</taxon>
        <taxon>Geodermatophilaceae</taxon>
        <taxon>Klenkia</taxon>
    </lineage>
</organism>
<dbReference type="PROSITE" id="PS51084">
    <property type="entry name" value="HIT_2"/>
    <property type="match status" value="1"/>
</dbReference>